<evidence type="ECO:0000313" key="5">
    <source>
        <dbReference type="EMBL" id="RSL35121.1"/>
    </source>
</evidence>
<evidence type="ECO:0000256" key="3">
    <source>
        <dbReference type="ARBA" id="ARBA00023163"/>
    </source>
</evidence>
<organism evidence="5 6">
    <name type="scientific">Salibacterium salarium</name>
    <dbReference type="NCBI Taxonomy" id="284579"/>
    <lineage>
        <taxon>Bacteria</taxon>
        <taxon>Bacillati</taxon>
        <taxon>Bacillota</taxon>
        <taxon>Bacilli</taxon>
        <taxon>Bacillales</taxon>
        <taxon>Bacillaceae</taxon>
    </lineage>
</organism>
<accession>A0A3R9WWM2</accession>
<keyword evidence="6" id="KW-1185">Reference proteome</keyword>
<gene>
    <name evidence="5" type="ORF">D7Z54_00675</name>
</gene>
<dbReference type="Proteomes" id="UP000275076">
    <property type="component" value="Unassembled WGS sequence"/>
</dbReference>
<dbReference type="PRINTS" id="PR00038">
    <property type="entry name" value="HTHLUXR"/>
</dbReference>
<dbReference type="InterPro" id="IPR000792">
    <property type="entry name" value="Tscrpt_reg_LuxR_C"/>
</dbReference>
<reference evidence="5 6" key="1">
    <citation type="submission" date="2018-10" db="EMBL/GenBank/DDBJ databases">
        <title>Draft genome sequence of Bacillus salarius IM0101, isolated from a hypersaline soil in Inner Mongolia, China.</title>
        <authorList>
            <person name="Yamprayoonswat W."/>
            <person name="Boonvisut S."/>
            <person name="Jumpathong W."/>
            <person name="Sittihan S."/>
            <person name="Ruangsuj P."/>
            <person name="Wanthongcharoen S."/>
            <person name="Thongpramul N."/>
            <person name="Pimmason S."/>
            <person name="Yu B."/>
            <person name="Yasawong M."/>
        </authorList>
    </citation>
    <scope>NUCLEOTIDE SEQUENCE [LARGE SCALE GENOMIC DNA]</scope>
    <source>
        <strain evidence="5 6">IM0101</strain>
    </source>
</reference>
<dbReference type="PANTHER" id="PTHR44688:SF16">
    <property type="entry name" value="DNA-BINDING TRANSCRIPTIONAL ACTIVATOR DEVR_DOSR"/>
    <property type="match status" value="1"/>
</dbReference>
<dbReference type="PANTHER" id="PTHR44688">
    <property type="entry name" value="DNA-BINDING TRANSCRIPTIONAL ACTIVATOR DEVR_DOSR"/>
    <property type="match status" value="1"/>
</dbReference>
<evidence type="ECO:0000256" key="2">
    <source>
        <dbReference type="ARBA" id="ARBA00023125"/>
    </source>
</evidence>
<dbReference type="SUPFAM" id="SSF46894">
    <property type="entry name" value="C-terminal effector domain of the bipartite response regulators"/>
    <property type="match status" value="1"/>
</dbReference>
<name>A0A3R9WWM2_9BACI</name>
<dbReference type="RefSeq" id="WP_125553447.1">
    <property type="nucleotide sequence ID" value="NZ_RBVX01000001.1"/>
</dbReference>
<dbReference type="InterPro" id="IPR036388">
    <property type="entry name" value="WH-like_DNA-bd_sf"/>
</dbReference>
<dbReference type="GO" id="GO:0006355">
    <property type="term" value="P:regulation of DNA-templated transcription"/>
    <property type="evidence" value="ECO:0007669"/>
    <property type="project" value="InterPro"/>
</dbReference>
<dbReference type="SMART" id="SM00421">
    <property type="entry name" value="HTH_LUXR"/>
    <property type="match status" value="1"/>
</dbReference>
<evidence type="ECO:0000256" key="1">
    <source>
        <dbReference type="ARBA" id="ARBA00023015"/>
    </source>
</evidence>
<evidence type="ECO:0000259" key="4">
    <source>
        <dbReference type="PROSITE" id="PS50043"/>
    </source>
</evidence>
<keyword evidence="1" id="KW-0805">Transcription regulation</keyword>
<dbReference type="Gene3D" id="1.10.10.10">
    <property type="entry name" value="Winged helix-like DNA-binding domain superfamily/Winged helix DNA-binding domain"/>
    <property type="match status" value="1"/>
</dbReference>
<dbReference type="GO" id="GO:0003677">
    <property type="term" value="F:DNA binding"/>
    <property type="evidence" value="ECO:0007669"/>
    <property type="project" value="UniProtKB-KW"/>
</dbReference>
<protein>
    <submittedName>
        <fullName evidence="5">DNA-binding response regulator</fullName>
    </submittedName>
</protein>
<dbReference type="PROSITE" id="PS50043">
    <property type="entry name" value="HTH_LUXR_2"/>
    <property type="match status" value="1"/>
</dbReference>
<dbReference type="EMBL" id="RBVX01000001">
    <property type="protein sequence ID" value="RSL35121.1"/>
    <property type="molecule type" value="Genomic_DNA"/>
</dbReference>
<proteinExistence type="predicted"/>
<comment type="caution">
    <text evidence="5">The sequence shown here is derived from an EMBL/GenBank/DDBJ whole genome shotgun (WGS) entry which is preliminary data.</text>
</comment>
<sequence length="234" mass="27348">MPAIYHNNNDQGSRLPTLFLDLDGTNRVKDAGESIGKKVVEEENSQLLTLFEKGLKKDTIYYSACDSETIYEKINQLQSMQTYFRLGINLPSYESELLEQLFRREVSIILASDRVESEWCSHFQRSQEFLVYVDPWFQPRLIERYQSIHDDSEDECEQELKLNEEKARLTLSDAEVRVFEKILEGKSNRKIAEECFLAVATVNNHVSHLTRKMEANDRTHTIKRAIEEGWVHIL</sequence>
<dbReference type="Pfam" id="PF00196">
    <property type="entry name" value="GerE"/>
    <property type="match status" value="1"/>
</dbReference>
<evidence type="ECO:0000313" key="6">
    <source>
        <dbReference type="Proteomes" id="UP000275076"/>
    </source>
</evidence>
<dbReference type="OrthoDB" id="2965189at2"/>
<dbReference type="PROSITE" id="PS00622">
    <property type="entry name" value="HTH_LUXR_1"/>
    <property type="match status" value="1"/>
</dbReference>
<keyword evidence="3" id="KW-0804">Transcription</keyword>
<dbReference type="InterPro" id="IPR016032">
    <property type="entry name" value="Sig_transdc_resp-reg_C-effctor"/>
</dbReference>
<keyword evidence="2 5" id="KW-0238">DNA-binding</keyword>
<dbReference type="CDD" id="cd06170">
    <property type="entry name" value="LuxR_C_like"/>
    <property type="match status" value="1"/>
</dbReference>
<dbReference type="AlphaFoldDB" id="A0A3R9WWM2"/>
<feature type="domain" description="HTH luxR-type" evidence="4">
    <location>
        <begin position="164"/>
        <end position="229"/>
    </location>
</feature>